<evidence type="ECO:0000256" key="10">
    <source>
        <dbReference type="SAM" id="Phobius"/>
    </source>
</evidence>
<evidence type="ECO:0000256" key="5">
    <source>
        <dbReference type="ARBA" id="ARBA00022989"/>
    </source>
</evidence>
<gene>
    <name evidence="11" type="ORF">GBAR_LOCUS501</name>
</gene>
<name>A0AA35QTB3_GEOBA</name>
<reference evidence="11" key="1">
    <citation type="submission" date="2023-03" db="EMBL/GenBank/DDBJ databases">
        <authorList>
            <person name="Steffen K."/>
            <person name="Cardenas P."/>
        </authorList>
    </citation>
    <scope>NUCLEOTIDE SEQUENCE</scope>
</reference>
<feature type="transmembrane region" description="Helical" evidence="10">
    <location>
        <begin position="54"/>
        <end position="76"/>
    </location>
</feature>
<comment type="similarity">
    <text evidence="2">Belongs to the MGR2 family.</text>
</comment>
<comment type="subcellular location">
    <subcellularLocation>
        <location evidence="1">Membrane</location>
    </subcellularLocation>
</comment>
<accession>A0AA35QTB3</accession>
<evidence type="ECO:0000256" key="9">
    <source>
        <dbReference type="ARBA" id="ARBA00032686"/>
    </source>
</evidence>
<keyword evidence="4 10" id="KW-0812">Transmembrane</keyword>
<evidence type="ECO:0000256" key="7">
    <source>
        <dbReference type="ARBA" id="ARBA00025225"/>
    </source>
</evidence>
<evidence type="ECO:0000256" key="6">
    <source>
        <dbReference type="ARBA" id="ARBA00023136"/>
    </source>
</evidence>
<dbReference type="EMBL" id="CASHTH010000074">
    <property type="protein sequence ID" value="CAI7990533.1"/>
    <property type="molecule type" value="Genomic_DNA"/>
</dbReference>
<evidence type="ECO:0000256" key="3">
    <source>
        <dbReference type="ARBA" id="ARBA00016275"/>
    </source>
</evidence>
<comment type="function">
    <text evidence="8">Induces production of reactive oxygen species (ROS) which are necessary for cell proliferation. May play a role in inducing oxidative DNA damage and replicative senescence. May play a role in the coordination of mitochondrial morphology and cell proliferation.</text>
</comment>
<dbReference type="GO" id="GO:0045039">
    <property type="term" value="P:protein insertion into mitochondrial inner membrane"/>
    <property type="evidence" value="ECO:0007669"/>
    <property type="project" value="TreeGrafter"/>
</dbReference>
<dbReference type="AlphaFoldDB" id="A0AA35QTB3"/>
<keyword evidence="12" id="KW-1185">Reference proteome</keyword>
<organism evidence="11 12">
    <name type="scientific">Geodia barretti</name>
    <name type="common">Barrett's horny sponge</name>
    <dbReference type="NCBI Taxonomy" id="519541"/>
    <lineage>
        <taxon>Eukaryota</taxon>
        <taxon>Metazoa</taxon>
        <taxon>Porifera</taxon>
        <taxon>Demospongiae</taxon>
        <taxon>Heteroscleromorpha</taxon>
        <taxon>Tetractinellida</taxon>
        <taxon>Astrophorina</taxon>
        <taxon>Geodiidae</taxon>
        <taxon>Geodia</taxon>
    </lineage>
</organism>
<feature type="transmembrane region" description="Helical" evidence="10">
    <location>
        <begin position="20"/>
        <end position="42"/>
    </location>
</feature>
<evidence type="ECO:0000256" key="2">
    <source>
        <dbReference type="ARBA" id="ARBA00007839"/>
    </source>
</evidence>
<dbReference type="PANTHER" id="PTHR28525:SF1">
    <property type="entry name" value="REACTIVE OXYGEN SPECIES MODULATOR 1"/>
    <property type="match status" value="1"/>
</dbReference>
<proteinExistence type="inferred from homology"/>
<evidence type="ECO:0000313" key="11">
    <source>
        <dbReference type="EMBL" id="CAI7990533.1"/>
    </source>
</evidence>
<dbReference type="GO" id="GO:0030150">
    <property type="term" value="P:protein import into mitochondrial matrix"/>
    <property type="evidence" value="ECO:0007669"/>
    <property type="project" value="TreeGrafter"/>
</dbReference>
<dbReference type="SMART" id="SM01378">
    <property type="entry name" value="Romo1"/>
    <property type="match status" value="1"/>
</dbReference>
<dbReference type="Pfam" id="PF10247">
    <property type="entry name" value="Romo1"/>
    <property type="match status" value="1"/>
</dbReference>
<evidence type="ECO:0000256" key="4">
    <source>
        <dbReference type="ARBA" id="ARBA00022692"/>
    </source>
</evidence>
<dbReference type="GO" id="GO:0005744">
    <property type="term" value="C:TIM23 mitochondrial import inner membrane translocase complex"/>
    <property type="evidence" value="ECO:0007669"/>
    <property type="project" value="TreeGrafter"/>
</dbReference>
<sequence>MPPVQHGYSRGPSCFERIKYGAMIGFAVGISTGAIFGTFGGIRYGLRGRELLTLLGKTMLQTGGTFGVFMAIGSGIRCS</sequence>
<evidence type="ECO:0000256" key="8">
    <source>
        <dbReference type="ARBA" id="ARBA00025243"/>
    </source>
</evidence>
<comment type="caution">
    <text evidence="11">The sequence shown here is derived from an EMBL/GenBank/DDBJ whole genome shotgun (WGS) entry which is preliminary data.</text>
</comment>
<evidence type="ECO:0000313" key="12">
    <source>
        <dbReference type="Proteomes" id="UP001174909"/>
    </source>
</evidence>
<dbReference type="InterPro" id="IPR018450">
    <property type="entry name" value="Romo1/Mgr2"/>
</dbReference>
<protein>
    <recommendedName>
        <fullName evidence="3">Reactive oxygen species modulator 1</fullName>
    </recommendedName>
    <alternativeName>
        <fullName evidence="9">Protein MGR2 homolog</fullName>
    </alternativeName>
</protein>
<dbReference type="Proteomes" id="UP001174909">
    <property type="component" value="Unassembled WGS sequence"/>
</dbReference>
<evidence type="ECO:0000256" key="1">
    <source>
        <dbReference type="ARBA" id="ARBA00004370"/>
    </source>
</evidence>
<keyword evidence="6 10" id="KW-0472">Membrane</keyword>
<dbReference type="PANTHER" id="PTHR28525">
    <property type="entry name" value="REACTIVE OXYGEN SPECIES MODULATOR 1"/>
    <property type="match status" value="1"/>
</dbReference>
<comment type="function">
    <text evidence="7">Has antibacterial activity against a variety of bacteria including S.aureus, P.aeruginosa and M.tuberculosis. Acts by inducing bacterial membrane breakage.</text>
</comment>
<keyword evidence="5 10" id="KW-1133">Transmembrane helix</keyword>